<proteinExistence type="predicted"/>
<name>V6LLT5_9EUKA</name>
<dbReference type="Gene3D" id="3.40.50.1820">
    <property type="entry name" value="alpha/beta hydrolase"/>
    <property type="match status" value="1"/>
</dbReference>
<dbReference type="PANTHER" id="PTHR46023:SF6">
    <property type="entry name" value="LIPASE CLASS 3 FAMILY PROTEIN"/>
    <property type="match status" value="1"/>
</dbReference>
<dbReference type="PANTHER" id="PTHR46023">
    <property type="entry name" value="LIPASE CLASS 3 PROTEIN-LIKE"/>
    <property type="match status" value="1"/>
</dbReference>
<dbReference type="InterPro" id="IPR002921">
    <property type="entry name" value="Fungal_lipase-type"/>
</dbReference>
<dbReference type="AlphaFoldDB" id="V6LLT5"/>
<evidence type="ECO:0000259" key="1">
    <source>
        <dbReference type="Pfam" id="PF01764"/>
    </source>
</evidence>
<dbReference type="GO" id="GO:0006629">
    <property type="term" value="P:lipid metabolic process"/>
    <property type="evidence" value="ECO:0007669"/>
    <property type="project" value="InterPro"/>
</dbReference>
<reference evidence="2" key="1">
    <citation type="journal article" date="2014" name="PLoS Genet.">
        <title>The Genome of Spironucleus salmonicida Highlights a Fish Pathogen Adapted to Fluctuating Environments.</title>
        <authorList>
            <person name="Xu F."/>
            <person name="Jerlstrom-Hultqvist J."/>
            <person name="Einarsson E."/>
            <person name="Astvaldsson A."/>
            <person name="Svard S.G."/>
            <person name="Andersson J.O."/>
        </authorList>
    </citation>
    <scope>NUCLEOTIDE SEQUENCE</scope>
</reference>
<dbReference type="InterPro" id="IPR029058">
    <property type="entry name" value="AB_hydrolase_fold"/>
</dbReference>
<dbReference type="Pfam" id="PF01764">
    <property type="entry name" value="Lipase_3"/>
    <property type="match status" value="1"/>
</dbReference>
<feature type="domain" description="Fungal lipase-type" evidence="1">
    <location>
        <begin position="243"/>
        <end position="369"/>
    </location>
</feature>
<dbReference type="VEuPathDB" id="GiardiaDB:SS50377_22184"/>
<sequence length="457" mass="53110">MLINSNVPDHYYNTVYIFLSSQKGPQTIMQQLNTQKQYLINQNYDNFCESVVQLIKTKKYEFILYNAYYALKSLNSPAKYIQIFIQESKRYQPSQFLIDFLFDAACYLELISCIKESYLIIQHGVSIQQRLFNKQQVSSVKALVLGMQGLIKVSKAMKMLDDKKIEQQDLDQFQQQFLNLSMPQNSNEIFDKNNLDFDLKMAKQCNTVYSETSLSKNILSQNKDAKVFMPVFQCYSEEDLIFIVVRGTEKMLTDGITDSQFQPLFCLIDGFNEPIHEGWFKAAVYVFRQVQQIIQFAWRNKMISKIVLTGHSYGAAVVSIISMFFKSYIPDLNQYCVTFGCPPHLGSRLCLKTFGKHYVNEDDPVCRYSKFYIKQEAIQKIVPKQFIDGQLSEWIEQSDYSSSTDLWIPGNILQIKNEVITPITRYQVNIPNIDFNKGDNHKISAYIKVLHNISLQK</sequence>
<accession>V6LLT5</accession>
<evidence type="ECO:0000313" key="2">
    <source>
        <dbReference type="EMBL" id="EST45655.1"/>
    </source>
</evidence>
<organism evidence="2">
    <name type="scientific">Spironucleus salmonicida</name>
    <dbReference type="NCBI Taxonomy" id="348837"/>
    <lineage>
        <taxon>Eukaryota</taxon>
        <taxon>Metamonada</taxon>
        <taxon>Diplomonadida</taxon>
        <taxon>Hexamitidae</taxon>
        <taxon>Hexamitinae</taxon>
        <taxon>Spironucleus</taxon>
    </lineage>
</organism>
<dbReference type="CDD" id="cd00519">
    <property type="entry name" value="Lipase_3"/>
    <property type="match status" value="1"/>
</dbReference>
<dbReference type="EMBL" id="KI546089">
    <property type="protein sequence ID" value="EST45655.1"/>
    <property type="molecule type" value="Genomic_DNA"/>
</dbReference>
<protein>
    <submittedName>
        <fullName evidence="2">Lipase class 3 family protein</fullName>
    </submittedName>
</protein>
<dbReference type="SUPFAM" id="SSF53474">
    <property type="entry name" value="alpha/beta-Hydrolases"/>
    <property type="match status" value="1"/>
</dbReference>
<gene>
    <name evidence="2" type="ORF">SS50377_14228</name>
</gene>